<comment type="similarity">
    <text evidence="2">Belongs to the binding-protein-dependent transport system permease family. FecCD subfamily.</text>
</comment>
<feature type="transmembrane region" description="Helical" evidence="8">
    <location>
        <begin position="141"/>
        <end position="160"/>
    </location>
</feature>
<sequence length="354" mass="35453">MGGGARAAPRKPLSAPRIDAARPARRLAAPPLWAGVAVALAGLCFGALMLGPYPLTPAETLGALLGFGDAQAQIVVRNVRLPRVAAALLVGAALAAAGASYQALFRNPLVSPDILGVSAGAGLGAVLGIFLSLPVAAIQGMAFLGGLGAVTLVGLVARAVRGTDPTLALVLTGVVVGALAGAATSLLKVMADPYDQLPAITFWLLGSLASVTMADLAPAAPAVALGLVPLALLRWRINVLSLGDEEARALGVEAGRLRLVVVAAATLATASVVALAGVVGWVGLVIPHVARMLVGPGFGRLLPAAAALGAGYLLVVDTLARTMAAVEIPLGILTAVIGAPFFIWLLARGRRGWL</sequence>
<evidence type="ECO:0000313" key="9">
    <source>
        <dbReference type="EMBL" id="SEA83563.1"/>
    </source>
</evidence>
<comment type="subcellular location">
    <subcellularLocation>
        <location evidence="1">Cell membrane</location>
        <topology evidence="1">Multi-pass membrane protein</topology>
    </subcellularLocation>
</comment>
<evidence type="ECO:0000256" key="2">
    <source>
        <dbReference type="ARBA" id="ARBA00007935"/>
    </source>
</evidence>
<dbReference type="CDD" id="cd06550">
    <property type="entry name" value="TM_ABC_iron-siderophores_like"/>
    <property type="match status" value="1"/>
</dbReference>
<dbReference type="OrthoDB" id="9811975at2"/>
<evidence type="ECO:0000256" key="8">
    <source>
        <dbReference type="SAM" id="Phobius"/>
    </source>
</evidence>
<evidence type="ECO:0000256" key="5">
    <source>
        <dbReference type="ARBA" id="ARBA00022692"/>
    </source>
</evidence>
<feature type="transmembrane region" description="Helical" evidence="8">
    <location>
        <begin position="114"/>
        <end position="135"/>
    </location>
</feature>
<gene>
    <name evidence="9" type="ORF">SAMN05444370_11395</name>
</gene>
<protein>
    <submittedName>
        <fullName evidence="9">Iron complex transport system permease protein</fullName>
    </submittedName>
</protein>
<reference evidence="9 10" key="1">
    <citation type="submission" date="2016-10" db="EMBL/GenBank/DDBJ databases">
        <authorList>
            <person name="de Groot N.N."/>
        </authorList>
    </citation>
    <scope>NUCLEOTIDE SEQUENCE [LARGE SCALE GENOMIC DNA]</scope>
    <source>
        <strain evidence="9 10">DSM 15345</strain>
    </source>
</reference>
<feature type="transmembrane region" description="Helical" evidence="8">
    <location>
        <begin position="328"/>
        <end position="347"/>
    </location>
</feature>
<feature type="transmembrane region" description="Helical" evidence="8">
    <location>
        <begin position="219"/>
        <end position="237"/>
    </location>
</feature>
<evidence type="ECO:0000256" key="4">
    <source>
        <dbReference type="ARBA" id="ARBA00022475"/>
    </source>
</evidence>
<dbReference type="FunFam" id="1.10.3470.10:FF:000001">
    <property type="entry name" value="Vitamin B12 ABC transporter permease BtuC"/>
    <property type="match status" value="1"/>
</dbReference>
<dbReference type="RefSeq" id="WP_093255233.1">
    <property type="nucleotide sequence ID" value="NZ_FNQM01000013.1"/>
</dbReference>
<dbReference type="AlphaFoldDB" id="A0A1H4EEV3"/>
<dbReference type="PANTHER" id="PTHR30472:SF70">
    <property type="entry name" value="MOLYBDATE IMPORT SYSTEM PERMEASE PROTEIN MOLB"/>
    <property type="match status" value="1"/>
</dbReference>
<dbReference type="EMBL" id="FNQM01000013">
    <property type="protein sequence ID" value="SEA83563.1"/>
    <property type="molecule type" value="Genomic_DNA"/>
</dbReference>
<dbReference type="GO" id="GO:0033214">
    <property type="term" value="P:siderophore-iron import into cell"/>
    <property type="evidence" value="ECO:0007669"/>
    <property type="project" value="TreeGrafter"/>
</dbReference>
<feature type="transmembrane region" description="Helical" evidence="8">
    <location>
        <begin position="298"/>
        <end position="316"/>
    </location>
</feature>
<dbReference type="Gene3D" id="1.10.3470.10">
    <property type="entry name" value="ABC transporter involved in vitamin B12 uptake, BtuC"/>
    <property type="match status" value="1"/>
</dbReference>
<keyword evidence="3" id="KW-0813">Transport</keyword>
<name>A0A1H4EEV3_9RHOB</name>
<feature type="transmembrane region" description="Helical" evidence="8">
    <location>
        <begin position="167"/>
        <end position="191"/>
    </location>
</feature>
<dbReference type="PANTHER" id="PTHR30472">
    <property type="entry name" value="FERRIC ENTEROBACTIN TRANSPORT SYSTEM PERMEASE PROTEIN"/>
    <property type="match status" value="1"/>
</dbReference>
<accession>A0A1H4EEV3</accession>
<feature type="transmembrane region" description="Helical" evidence="8">
    <location>
        <begin position="84"/>
        <end position="105"/>
    </location>
</feature>
<dbReference type="GO" id="GO:0022857">
    <property type="term" value="F:transmembrane transporter activity"/>
    <property type="evidence" value="ECO:0007669"/>
    <property type="project" value="InterPro"/>
</dbReference>
<dbReference type="Pfam" id="PF01032">
    <property type="entry name" value="FecCD"/>
    <property type="match status" value="1"/>
</dbReference>
<evidence type="ECO:0000256" key="7">
    <source>
        <dbReference type="ARBA" id="ARBA00023136"/>
    </source>
</evidence>
<organism evidence="9 10">
    <name type="scientific">Rubrimonas cliftonensis</name>
    <dbReference type="NCBI Taxonomy" id="89524"/>
    <lineage>
        <taxon>Bacteria</taxon>
        <taxon>Pseudomonadati</taxon>
        <taxon>Pseudomonadota</taxon>
        <taxon>Alphaproteobacteria</taxon>
        <taxon>Rhodobacterales</taxon>
        <taxon>Paracoccaceae</taxon>
        <taxon>Rubrimonas</taxon>
    </lineage>
</organism>
<evidence type="ECO:0000256" key="6">
    <source>
        <dbReference type="ARBA" id="ARBA00022989"/>
    </source>
</evidence>
<keyword evidence="5 8" id="KW-0812">Transmembrane</keyword>
<dbReference type="SUPFAM" id="SSF81345">
    <property type="entry name" value="ABC transporter involved in vitamin B12 uptake, BtuC"/>
    <property type="match status" value="1"/>
</dbReference>
<feature type="transmembrane region" description="Helical" evidence="8">
    <location>
        <begin position="32"/>
        <end position="55"/>
    </location>
</feature>
<keyword evidence="4" id="KW-1003">Cell membrane</keyword>
<dbReference type="InterPro" id="IPR037294">
    <property type="entry name" value="ABC_BtuC-like"/>
</dbReference>
<dbReference type="STRING" id="89524.SAMN05444370_11395"/>
<dbReference type="Proteomes" id="UP000198703">
    <property type="component" value="Unassembled WGS sequence"/>
</dbReference>
<keyword evidence="6 8" id="KW-1133">Transmembrane helix</keyword>
<keyword evidence="10" id="KW-1185">Reference proteome</keyword>
<evidence type="ECO:0000256" key="1">
    <source>
        <dbReference type="ARBA" id="ARBA00004651"/>
    </source>
</evidence>
<evidence type="ECO:0000256" key="3">
    <source>
        <dbReference type="ARBA" id="ARBA00022448"/>
    </source>
</evidence>
<evidence type="ECO:0000313" key="10">
    <source>
        <dbReference type="Proteomes" id="UP000198703"/>
    </source>
</evidence>
<dbReference type="InterPro" id="IPR000522">
    <property type="entry name" value="ABC_transptr_permease_BtuC"/>
</dbReference>
<feature type="transmembrane region" description="Helical" evidence="8">
    <location>
        <begin position="257"/>
        <end position="286"/>
    </location>
</feature>
<keyword evidence="7 8" id="KW-0472">Membrane</keyword>
<proteinExistence type="inferred from homology"/>
<dbReference type="GO" id="GO:0005886">
    <property type="term" value="C:plasma membrane"/>
    <property type="evidence" value="ECO:0007669"/>
    <property type="project" value="UniProtKB-SubCell"/>
</dbReference>